<dbReference type="RefSeq" id="WP_047368913.1">
    <property type="nucleotide sequence ID" value="NZ_CABMNU010000005.1"/>
</dbReference>
<dbReference type="PANTHER" id="PTHR38590:SF1">
    <property type="entry name" value="BLL0828 PROTEIN"/>
    <property type="match status" value="1"/>
</dbReference>
<organism evidence="3 4">
    <name type="scientific">Kluyvera intermedia</name>
    <name type="common">Enterobacter intermedius</name>
    <dbReference type="NCBI Taxonomy" id="61648"/>
    <lineage>
        <taxon>Bacteria</taxon>
        <taxon>Pseudomonadati</taxon>
        <taxon>Pseudomonadota</taxon>
        <taxon>Gammaproteobacteria</taxon>
        <taxon>Enterobacterales</taxon>
        <taxon>Enterobacteriaceae</taxon>
        <taxon>Kluyvera</taxon>
    </lineage>
</organism>
<proteinExistence type="predicted"/>
<dbReference type="EMBL" id="DACSUM010000078">
    <property type="protein sequence ID" value="HAT3584900.1"/>
    <property type="molecule type" value="Genomic_DNA"/>
</dbReference>
<dbReference type="InterPro" id="IPR007569">
    <property type="entry name" value="DUF559"/>
</dbReference>
<sequence>MEKAKQLRIRMTAEELHLWYLLRGRRFYGYKFRRQMPIGNYVVDFACFKAKLIVELDGGQHQDNEGYDLRRTAFLNANGWEVIRFWNNELSANEESVLLAIPGHLHRRLPSPQPSPTGRGSKDRT</sequence>
<evidence type="ECO:0000313" key="3">
    <source>
        <dbReference type="EMBL" id="HAT3584900.1"/>
    </source>
</evidence>
<evidence type="ECO:0000256" key="1">
    <source>
        <dbReference type="SAM" id="MobiDB-lite"/>
    </source>
</evidence>
<evidence type="ECO:0000313" key="4">
    <source>
        <dbReference type="Proteomes" id="UP000867740"/>
    </source>
</evidence>
<feature type="region of interest" description="Disordered" evidence="1">
    <location>
        <begin position="106"/>
        <end position="125"/>
    </location>
</feature>
<name>A0A9P3TCV2_KLUIN</name>
<dbReference type="AlphaFoldDB" id="A0A9P3TCV2"/>
<dbReference type="SUPFAM" id="SSF52980">
    <property type="entry name" value="Restriction endonuclease-like"/>
    <property type="match status" value="1"/>
</dbReference>
<dbReference type="Proteomes" id="UP000867740">
    <property type="component" value="Unassembled WGS sequence"/>
</dbReference>
<reference evidence="3" key="1">
    <citation type="journal article" date="2018" name="Genome Biol.">
        <title>SKESA: strategic k-mer extension for scrupulous assemblies.</title>
        <authorList>
            <person name="Souvorov A."/>
            <person name="Agarwala R."/>
            <person name="Lipman D.J."/>
        </authorList>
    </citation>
    <scope>NUCLEOTIDE SEQUENCE</scope>
    <source>
        <strain evidence="3">CAVp300</strain>
    </source>
</reference>
<gene>
    <name evidence="3" type="ORF">I8531_005307</name>
</gene>
<dbReference type="InterPro" id="IPR011335">
    <property type="entry name" value="Restrct_endonuc-II-like"/>
</dbReference>
<feature type="domain" description="DUF559" evidence="2">
    <location>
        <begin position="2"/>
        <end position="102"/>
    </location>
</feature>
<dbReference type="Gene3D" id="3.40.960.10">
    <property type="entry name" value="VSR Endonuclease"/>
    <property type="match status" value="1"/>
</dbReference>
<evidence type="ECO:0000259" key="2">
    <source>
        <dbReference type="Pfam" id="PF04480"/>
    </source>
</evidence>
<comment type="caution">
    <text evidence="3">The sequence shown here is derived from an EMBL/GenBank/DDBJ whole genome shotgun (WGS) entry which is preliminary data.</text>
</comment>
<reference evidence="3" key="2">
    <citation type="submission" date="2020-10" db="EMBL/GenBank/DDBJ databases">
        <authorList>
            <consortium name="NCBI Pathogen Detection Project"/>
        </authorList>
    </citation>
    <scope>NUCLEOTIDE SEQUENCE</scope>
    <source>
        <strain evidence="3">CAVp300</strain>
    </source>
</reference>
<accession>A0A9P3TCV2</accession>
<dbReference type="InterPro" id="IPR047216">
    <property type="entry name" value="Endonuclease_DUF559_bact"/>
</dbReference>
<dbReference type="CDD" id="cd01038">
    <property type="entry name" value="Endonuclease_DUF559"/>
    <property type="match status" value="1"/>
</dbReference>
<protein>
    <submittedName>
        <fullName evidence="3">DUF559 domain-containing protein</fullName>
    </submittedName>
</protein>
<dbReference type="PANTHER" id="PTHR38590">
    <property type="entry name" value="BLL0828 PROTEIN"/>
    <property type="match status" value="1"/>
</dbReference>
<dbReference type="Pfam" id="PF04480">
    <property type="entry name" value="DUF559"/>
    <property type="match status" value="1"/>
</dbReference>